<dbReference type="SUPFAM" id="SSF63999">
    <property type="entry name" value="Thiamin pyrophosphokinase, catalytic domain"/>
    <property type="match status" value="1"/>
</dbReference>
<dbReference type="AlphaFoldDB" id="B6FZ49"/>
<dbReference type="EMBL" id="ABWP01000048">
    <property type="protein sequence ID" value="EEA85219.1"/>
    <property type="molecule type" value="Genomic_DNA"/>
</dbReference>
<dbReference type="NCBIfam" id="NF040608">
    <property type="entry name" value="division_SteA"/>
    <property type="match status" value="1"/>
</dbReference>
<evidence type="ECO:0000259" key="6">
    <source>
        <dbReference type="Pfam" id="PF04263"/>
    </source>
</evidence>
<feature type="transmembrane region" description="Helical" evidence="5">
    <location>
        <begin position="341"/>
        <end position="360"/>
    </location>
</feature>
<keyword evidence="5" id="KW-0472">Membrane</keyword>
<evidence type="ECO:0000256" key="4">
    <source>
        <dbReference type="ARBA" id="ARBA00022840"/>
    </source>
</evidence>
<dbReference type="GO" id="GO:0016301">
    <property type="term" value="F:kinase activity"/>
    <property type="evidence" value="ECO:0007669"/>
    <property type="project" value="UniProtKB-KW"/>
</dbReference>
<name>B6FZ49_PEPHT</name>
<dbReference type="GO" id="GO:0009229">
    <property type="term" value="P:thiamine diphosphate biosynthetic process"/>
    <property type="evidence" value="ECO:0007669"/>
    <property type="project" value="InterPro"/>
</dbReference>
<evidence type="ECO:0000256" key="1">
    <source>
        <dbReference type="ARBA" id="ARBA00022679"/>
    </source>
</evidence>
<dbReference type="InterPro" id="IPR036759">
    <property type="entry name" value="TPK_catalytic_sf"/>
</dbReference>
<dbReference type="InterPro" id="IPR022215">
    <property type="entry name" value="SteA-like_C"/>
</dbReference>
<sequence>MKFGGFDMIVKAPIRVDRKTKKLAKRIQPGEIAVINHVDIDEVAANSLVEAKVKLVINAAESISGRYPNKGPGILTENNILIIDRVGEELFNNVSEGETLLIEDGKIFRGDELIGEGDVLTREKVAVQIKLAYDNLGEELDRFIDNTIEYAKKEKGFILGEVEIPKVKTIYQGKQVLIVVRGQDYKEDLATMISYIEEVKPILVGVDGGADALMEFGYKPDVVVGDMDSVSDESLKAAGEIVVHAYTDGRAPGLKRVQDLGLDAVVFPAPGTSEDIAMLIAYEYNAELIVALGTHSNIIDFLEKGRKGMASTFLVRMKIGAKLIDAKGVNLLYRSKLKIKYIWALIATALFPVLILASLSPRMQQFIQLMQLKLRIMLNM</sequence>
<dbReference type="InterPro" id="IPR007371">
    <property type="entry name" value="TPK_catalytic"/>
</dbReference>
<keyword evidence="5" id="KW-1133">Transmembrane helix</keyword>
<evidence type="ECO:0000256" key="2">
    <source>
        <dbReference type="ARBA" id="ARBA00022741"/>
    </source>
</evidence>
<dbReference type="HOGENOM" id="CLU_046690_0_0_9"/>
<keyword evidence="3 8" id="KW-0418">Kinase</keyword>
<feature type="domain" description="Thiamin pyrophosphokinase catalytic" evidence="6">
    <location>
        <begin position="201"/>
        <end position="237"/>
    </location>
</feature>
<dbReference type="STRING" id="500633.CLOHIR_01153"/>
<dbReference type="InterPro" id="IPR047795">
    <property type="entry name" value="Put_SteA-like"/>
</dbReference>
<evidence type="ECO:0000313" key="8">
    <source>
        <dbReference type="EMBL" id="EEA85219.1"/>
    </source>
</evidence>
<reference evidence="8 9" key="2">
    <citation type="submission" date="2008-10" db="EMBL/GenBank/DDBJ databases">
        <title>Draft genome sequence of Clostridium hiranonis (DSM 13275).</title>
        <authorList>
            <person name="Sudarsanam P."/>
            <person name="Ley R."/>
            <person name="Guruge J."/>
            <person name="Turnbaugh P.J."/>
            <person name="Mahowald M."/>
            <person name="Liep D."/>
            <person name="Gordon J."/>
        </authorList>
    </citation>
    <scope>NUCLEOTIDE SEQUENCE [LARGE SCALE GENOMIC DNA]</scope>
    <source>
        <strain evidence="8 9">DSM 13275</strain>
    </source>
</reference>
<dbReference type="Pfam" id="PF12555">
    <property type="entry name" value="SteA-like_C"/>
    <property type="match status" value="1"/>
</dbReference>
<keyword evidence="5" id="KW-0812">Transmembrane</keyword>
<keyword evidence="9" id="KW-1185">Reference proteome</keyword>
<accession>B6FZ49</accession>
<evidence type="ECO:0000256" key="5">
    <source>
        <dbReference type="SAM" id="Phobius"/>
    </source>
</evidence>
<gene>
    <name evidence="8" type="ORF">CLOHIR_01153</name>
</gene>
<keyword evidence="2" id="KW-0547">Nucleotide-binding</keyword>
<keyword evidence="4" id="KW-0067">ATP-binding</keyword>
<comment type="caution">
    <text evidence="8">The sequence shown here is derived from an EMBL/GenBank/DDBJ whole genome shotgun (WGS) entry which is preliminary data.</text>
</comment>
<evidence type="ECO:0000259" key="7">
    <source>
        <dbReference type="Pfam" id="PF12555"/>
    </source>
</evidence>
<dbReference type="GO" id="GO:0004788">
    <property type="term" value="F:thiamine diphosphokinase activity"/>
    <property type="evidence" value="ECO:0007669"/>
    <property type="project" value="InterPro"/>
</dbReference>
<dbReference type="eggNOG" id="COG4825">
    <property type="taxonomic scope" value="Bacteria"/>
</dbReference>
<reference evidence="8 9" key="1">
    <citation type="submission" date="2008-09" db="EMBL/GenBank/DDBJ databases">
        <authorList>
            <person name="Fulton L."/>
            <person name="Clifton S."/>
            <person name="Fulton B."/>
            <person name="Xu J."/>
            <person name="Minx P."/>
            <person name="Pepin K.H."/>
            <person name="Johnson M."/>
            <person name="Thiruvilangam P."/>
            <person name="Bhonagiri V."/>
            <person name="Nash W.E."/>
            <person name="Mardis E.R."/>
            <person name="Wilson R.K."/>
        </authorList>
    </citation>
    <scope>NUCLEOTIDE SEQUENCE [LARGE SCALE GENOMIC DNA]</scope>
    <source>
        <strain evidence="8 9">DSM 13275</strain>
    </source>
</reference>
<protein>
    <submittedName>
        <fullName evidence="8">Putative thiamine diphosphokinase</fullName>
    </submittedName>
</protein>
<organism evidence="8 9">
    <name type="scientific">Peptacetobacter hiranonis (strain DSM 13275 / JCM 10541 / KCTC 15199 / TO-931)</name>
    <name type="common">Clostridium hiranonis</name>
    <dbReference type="NCBI Taxonomy" id="500633"/>
    <lineage>
        <taxon>Bacteria</taxon>
        <taxon>Bacillati</taxon>
        <taxon>Bacillota</taxon>
        <taxon>Clostridia</taxon>
        <taxon>Peptostreptococcales</taxon>
        <taxon>Peptostreptococcaceae</taxon>
        <taxon>Peptacetobacter</taxon>
    </lineage>
</organism>
<dbReference type="Pfam" id="PF04263">
    <property type="entry name" value="TPK_catalytic"/>
    <property type="match status" value="1"/>
</dbReference>
<feature type="domain" description="SteA-like C-terminal" evidence="7">
    <location>
        <begin position="327"/>
        <end position="377"/>
    </location>
</feature>
<dbReference type="Gene3D" id="3.40.50.10240">
    <property type="entry name" value="Thiamin pyrophosphokinase, catalytic domain"/>
    <property type="match status" value="1"/>
</dbReference>
<evidence type="ECO:0000256" key="3">
    <source>
        <dbReference type="ARBA" id="ARBA00022777"/>
    </source>
</evidence>
<evidence type="ECO:0000313" key="9">
    <source>
        <dbReference type="Proteomes" id="UP000003178"/>
    </source>
</evidence>
<proteinExistence type="predicted"/>
<dbReference type="GO" id="GO:0005524">
    <property type="term" value="F:ATP binding"/>
    <property type="evidence" value="ECO:0007669"/>
    <property type="project" value="UniProtKB-KW"/>
</dbReference>
<dbReference type="Proteomes" id="UP000003178">
    <property type="component" value="Unassembled WGS sequence"/>
</dbReference>
<keyword evidence="1" id="KW-0808">Transferase</keyword>